<comment type="caution">
    <text evidence="2">The sequence shown here is derived from an EMBL/GenBank/DDBJ whole genome shotgun (WGS) entry which is preliminary data.</text>
</comment>
<proteinExistence type="predicted"/>
<evidence type="ECO:0008006" key="4">
    <source>
        <dbReference type="Google" id="ProtNLM"/>
    </source>
</evidence>
<protein>
    <recommendedName>
        <fullName evidence="4">Anti-sigma factor</fullName>
    </recommendedName>
</protein>
<name>A0A9W6SIR7_9ACTN</name>
<evidence type="ECO:0000313" key="3">
    <source>
        <dbReference type="Proteomes" id="UP001165079"/>
    </source>
</evidence>
<dbReference type="AlphaFoldDB" id="A0A9W6SIR7"/>
<keyword evidence="1" id="KW-0472">Membrane</keyword>
<evidence type="ECO:0000256" key="1">
    <source>
        <dbReference type="SAM" id="Phobius"/>
    </source>
</evidence>
<reference evidence="2" key="1">
    <citation type="submission" date="2023-03" db="EMBL/GenBank/DDBJ databases">
        <title>Actinorhabdospora filicis NBRC 111898.</title>
        <authorList>
            <person name="Ichikawa N."/>
            <person name="Sato H."/>
            <person name="Tonouchi N."/>
        </authorList>
    </citation>
    <scope>NUCLEOTIDE SEQUENCE</scope>
    <source>
        <strain evidence="2">NBRC 111898</strain>
    </source>
</reference>
<keyword evidence="1" id="KW-1133">Transmembrane helix</keyword>
<keyword evidence="1" id="KW-0812">Transmembrane</keyword>
<evidence type="ECO:0000313" key="2">
    <source>
        <dbReference type="EMBL" id="GLZ76269.1"/>
    </source>
</evidence>
<sequence length="184" mass="18655">MLDEVPPEAFLSGPPDAPHVLDATLASARRESERGALSRRMFTLAAAIVGVLAIAVGGVLFGRSTVPAPAEAVPQVTAAPPAEGTRFGTAVDPVTGARLTVAMTPADGWVRLNLAVSGIPQGEECRIIVVGADGLREEAGSWLVGAKGAKDGVTLDGAALVPPGEVTAVEIVNTDGKVFVSLPM</sequence>
<feature type="transmembrane region" description="Helical" evidence="1">
    <location>
        <begin position="41"/>
        <end position="61"/>
    </location>
</feature>
<gene>
    <name evidence="2" type="ORF">Afil01_10760</name>
</gene>
<dbReference type="Proteomes" id="UP001165079">
    <property type="component" value="Unassembled WGS sequence"/>
</dbReference>
<keyword evidence="3" id="KW-1185">Reference proteome</keyword>
<organism evidence="2 3">
    <name type="scientific">Actinorhabdospora filicis</name>
    <dbReference type="NCBI Taxonomy" id="1785913"/>
    <lineage>
        <taxon>Bacteria</taxon>
        <taxon>Bacillati</taxon>
        <taxon>Actinomycetota</taxon>
        <taxon>Actinomycetes</taxon>
        <taxon>Micromonosporales</taxon>
        <taxon>Micromonosporaceae</taxon>
        <taxon>Actinorhabdospora</taxon>
    </lineage>
</organism>
<accession>A0A9W6SIR7</accession>
<dbReference type="EMBL" id="BSTX01000001">
    <property type="protein sequence ID" value="GLZ76269.1"/>
    <property type="molecule type" value="Genomic_DNA"/>
</dbReference>